<dbReference type="AlphaFoldDB" id="A0AAW9DN62"/>
<dbReference type="GO" id="GO:0004040">
    <property type="term" value="F:amidase activity"/>
    <property type="evidence" value="ECO:0007669"/>
    <property type="project" value="UniProtKB-EC"/>
</dbReference>
<keyword evidence="2" id="KW-0378">Hydrolase</keyword>
<protein>
    <submittedName>
        <fullName evidence="2">Amidase</fullName>
        <ecNumber evidence="2">3.5.1.4</ecNumber>
    </submittedName>
</protein>
<evidence type="ECO:0000259" key="1">
    <source>
        <dbReference type="Pfam" id="PF01425"/>
    </source>
</evidence>
<feature type="domain" description="Amidase" evidence="1">
    <location>
        <begin position="289"/>
        <end position="375"/>
    </location>
</feature>
<dbReference type="RefSeq" id="WP_319613436.1">
    <property type="nucleotide sequence ID" value="NZ_JAWXYB010000018.1"/>
</dbReference>
<dbReference type="PANTHER" id="PTHR46310">
    <property type="entry name" value="AMIDASE 1"/>
    <property type="match status" value="1"/>
</dbReference>
<reference evidence="2 3" key="1">
    <citation type="submission" date="2023-11" db="EMBL/GenBank/DDBJ databases">
        <title>MicrobeMod: A computational toolkit for identifying prokaryotic methylation and restriction-modification with nanopore sequencing.</title>
        <authorList>
            <person name="Crits-Christoph A."/>
            <person name="Kang S.C."/>
            <person name="Lee H."/>
            <person name="Ostrov N."/>
        </authorList>
    </citation>
    <scope>NUCLEOTIDE SEQUENCE [LARGE SCALE GENOMIC DNA]</scope>
    <source>
        <strain evidence="2 3">DSMZ 700</strain>
    </source>
</reference>
<comment type="caution">
    <text evidence="2">The sequence shown here is derived from an EMBL/GenBank/DDBJ whole genome shotgun (WGS) entry which is preliminary data.</text>
</comment>
<proteinExistence type="predicted"/>
<dbReference type="Gene3D" id="3.90.1300.10">
    <property type="entry name" value="Amidase signature (AS) domain"/>
    <property type="match status" value="1"/>
</dbReference>
<dbReference type="EC" id="3.5.1.4" evidence="2"/>
<dbReference type="PANTHER" id="PTHR46310:SF7">
    <property type="entry name" value="AMIDASE 1"/>
    <property type="match status" value="1"/>
</dbReference>
<dbReference type="InterPro" id="IPR036928">
    <property type="entry name" value="AS_sf"/>
</dbReference>
<dbReference type="NCBIfam" id="NF006169">
    <property type="entry name" value="PRK08310.1"/>
    <property type="match status" value="1"/>
</dbReference>
<keyword evidence="3" id="KW-1185">Reference proteome</keyword>
<gene>
    <name evidence="2" type="ORF">SIL87_06915</name>
</gene>
<dbReference type="Proteomes" id="UP001279553">
    <property type="component" value="Unassembled WGS sequence"/>
</dbReference>
<evidence type="ECO:0000313" key="3">
    <source>
        <dbReference type="Proteomes" id="UP001279553"/>
    </source>
</evidence>
<dbReference type="SUPFAM" id="SSF75304">
    <property type="entry name" value="Amidase signature (AS) enzymes"/>
    <property type="match status" value="1"/>
</dbReference>
<feature type="domain" description="Amidase" evidence="1">
    <location>
        <begin position="18"/>
        <end position="182"/>
    </location>
</feature>
<accession>A0AAW9DN62</accession>
<dbReference type="Pfam" id="PF01425">
    <property type="entry name" value="Amidase"/>
    <property type="match status" value="2"/>
</dbReference>
<organism evidence="2 3">
    <name type="scientific">Acidiphilium acidophilum</name>
    <name type="common">Thiobacillus acidophilus</name>
    <dbReference type="NCBI Taxonomy" id="76588"/>
    <lineage>
        <taxon>Bacteria</taxon>
        <taxon>Pseudomonadati</taxon>
        <taxon>Pseudomonadota</taxon>
        <taxon>Alphaproteobacteria</taxon>
        <taxon>Acetobacterales</taxon>
        <taxon>Acidocellaceae</taxon>
        <taxon>Acidiphilium</taxon>
    </lineage>
</organism>
<name>A0AAW9DN62_ACIAO</name>
<evidence type="ECO:0000313" key="2">
    <source>
        <dbReference type="EMBL" id="MDX5930491.1"/>
    </source>
</evidence>
<sequence length="384" mass="39435">MSRAEHPDHGMIKSLDLAGNPSGPLAGLDVVVKDLFDIAGEVTAFGSPDWAARTGPALAHAWIVQRLLDAGARITGKTTTVELAFGLEGRNLHYGTPINPAAPDRLPGGSSSGSVAMVAGHRADVGIGSDTGGSVRIPASYCGLYGLRPTHGIISLAGAAALSPSFDVPGWFARDADTMRRVGACLLPPARSLPGIFLKIAPAFANADPAVIAALQPALDRLGPPGEIDPVPEGLDRLLAAQRAVRDRETWTTLGGFIELHPSRDPLIAARFAGVKPATAEAAEAGLILRRAFTARMHAVLGGGAILVMPTSPCPAPLRTEDQPALDTIRTRTLRAGIITAFAGLPELTIPVAKVDGAPVGLSLIAAPGSDLALLDCAAALNLA</sequence>
<dbReference type="EMBL" id="JAWXYB010000018">
    <property type="protein sequence ID" value="MDX5930491.1"/>
    <property type="molecule type" value="Genomic_DNA"/>
</dbReference>
<dbReference type="InterPro" id="IPR023631">
    <property type="entry name" value="Amidase_dom"/>
</dbReference>